<keyword evidence="2" id="KW-1185">Reference proteome</keyword>
<proteinExistence type="predicted"/>
<evidence type="ECO:0000313" key="2">
    <source>
        <dbReference type="Proteomes" id="UP000198211"/>
    </source>
</evidence>
<dbReference type="AlphaFoldDB" id="A0A225VTT0"/>
<accession>A0A225VTT0</accession>
<comment type="caution">
    <text evidence="1">The sequence shown here is derived from an EMBL/GenBank/DDBJ whole genome shotgun (WGS) entry which is preliminary data.</text>
</comment>
<evidence type="ECO:0000313" key="1">
    <source>
        <dbReference type="EMBL" id="OWZ08833.1"/>
    </source>
</evidence>
<name>A0A225VTT0_9STRA</name>
<organism evidence="1 2">
    <name type="scientific">Phytophthora megakarya</name>
    <dbReference type="NCBI Taxonomy" id="4795"/>
    <lineage>
        <taxon>Eukaryota</taxon>
        <taxon>Sar</taxon>
        <taxon>Stramenopiles</taxon>
        <taxon>Oomycota</taxon>
        <taxon>Peronosporomycetes</taxon>
        <taxon>Peronosporales</taxon>
        <taxon>Peronosporaceae</taxon>
        <taxon>Phytophthora</taxon>
    </lineage>
</organism>
<gene>
    <name evidence="1" type="ORF">PHMEG_00018564</name>
</gene>
<protein>
    <submittedName>
        <fullName evidence="1">Uncharacterized protein</fullName>
    </submittedName>
</protein>
<sequence>MGKLLSWGDALFLVRYDGGKLQIQRVSIDAEEKKASLCPCTVNSDSEAAALPVDACLIAAKEVEDVNLAM</sequence>
<dbReference type="EMBL" id="NBNE01003006">
    <property type="protein sequence ID" value="OWZ08833.1"/>
    <property type="molecule type" value="Genomic_DNA"/>
</dbReference>
<dbReference type="OrthoDB" id="128950at2759"/>
<dbReference type="Proteomes" id="UP000198211">
    <property type="component" value="Unassembled WGS sequence"/>
</dbReference>
<reference evidence="2" key="1">
    <citation type="submission" date="2017-03" db="EMBL/GenBank/DDBJ databases">
        <title>Phytopthora megakarya and P. palmivora, two closely related causual agents of cacao black pod achieved similar genome size and gene model numbers by different mechanisms.</title>
        <authorList>
            <person name="Ali S."/>
            <person name="Shao J."/>
            <person name="Larry D.J."/>
            <person name="Kronmiller B."/>
            <person name="Shen D."/>
            <person name="Strem M.D."/>
            <person name="Melnick R.L."/>
            <person name="Guiltinan M.J."/>
            <person name="Tyler B.M."/>
            <person name="Meinhardt L.W."/>
            <person name="Bailey B.A."/>
        </authorList>
    </citation>
    <scope>NUCLEOTIDE SEQUENCE [LARGE SCALE GENOMIC DNA]</scope>
    <source>
        <strain evidence="2">zdho120</strain>
    </source>
</reference>